<dbReference type="PROSITE" id="PS51186">
    <property type="entry name" value="GNAT"/>
    <property type="match status" value="1"/>
</dbReference>
<dbReference type="InterPro" id="IPR016181">
    <property type="entry name" value="Acyl_CoA_acyltransferase"/>
</dbReference>
<dbReference type="Pfam" id="PF00583">
    <property type="entry name" value="Acetyltransf_1"/>
    <property type="match status" value="1"/>
</dbReference>
<sequence>MERKEKTILLRPAKPEFEEGLQFAHYLDQAAEGFFRIMLGRESESIIATAYIDGGHSLSYEHVIFAEVDTKIVGMSSSFTEKQQRMFSEEPLQSAAKRNVIRLKLMRILFAPIWRILETIPEGDFYVQGIAIEAEFRGAGIGSILMQEIENRARASGSTRLSLDVSAKNDGARRLYKRLGMVESSKWPNSSFIPTVFIRMSKYL</sequence>
<keyword evidence="5" id="KW-1185">Reference proteome</keyword>
<dbReference type="InterPro" id="IPR000182">
    <property type="entry name" value="GNAT_dom"/>
</dbReference>
<dbReference type="Proteomes" id="UP000094849">
    <property type="component" value="Unassembled WGS sequence"/>
</dbReference>
<dbReference type="SUPFAM" id="SSF55729">
    <property type="entry name" value="Acyl-CoA N-acyltransferases (Nat)"/>
    <property type="match status" value="1"/>
</dbReference>
<dbReference type="EMBL" id="LVJZ01000003">
    <property type="protein sequence ID" value="ODB96271.1"/>
    <property type="molecule type" value="Genomic_DNA"/>
</dbReference>
<dbReference type="AlphaFoldDB" id="A0A1E2UNK2"/>
<evidence type="ECO:0000256" key="1">
    <source>
        <dbReference type="ARBA" id="ARBA00022679"/>
    </source>
</evidence>
<dbReference type="CDD" id="cd04301">
    <property type="entry name" value="NAT_SF"/>
    <property type="match status" value="1"/>
</dbReference>
<name>A0A1E2UNK2_9GAMM</name>
<dbReference type="RefSeq" id="WP_069019535.1">
    <property type="nucleotide sequence ID" value="NZ_LVJY01000003.1"/>
</dbReference>
<reference evidence="4 5" key="1">
    <citation type="submission" date="2016-03" db="EMBL/GenBank/DDBJ databases">
        <title>Chemosynthetic sulphur-oxidizing symbionts of marine invertebrate animals are capable of nitrogen fixation.</title>
        <authorList>
            <person name="Petersen J.M."/>
            <person name="Kemper A."/>
            <person name="Gruber-Vodicka H."/>
            <person name="Cardini U."/>
            <person name="Geest Mvander."/>
            <person name="Kleiner M."/>
            <person name="Bulgheresi S."/>
            <person name="Fussmann M."/>
            <person name="Herbold C."/>
            <person name="Seah B.K.B."/>
            <person name="Antony C.Paul."/>
            <person name="Liu D."/>
            <person name="Belitz A."/>
            <person name="Weber M."/>
        </authorList>
    </citation>
    <scope>NUCLEOTIDE SEQUENCE [LARGE SCALE GENOMIC DNA]</scope>
    <source>
        <strain evidence="4">G_D</strain>
    </source>
</reference>
<keyword evidence="2" id="KW-0012">Acyltransferase</keyword>
<dbReference type="STRING" id="1818881.A3196_05530"/>
<dbReference type="PANTHER" id="PTHR43420:SF44">
    <property type="entry name" value="ACETYLTRANSFERASE YPEA"/>
    <property type="match status" value="1"/>
</dbReference>
<protein>
    <recommendedName>
        <fullName evidence="3">N-acetyltransferase domain-containing protein</fullName>
    </recommendedName>
</protein>
<comment type="caution">
    <text evidence="4">The sequence shown here is derived from an EMBL/GenBank/DDBJ whole genome shotgun (WGS) entry which is preliminary data.</text>
</comment>
<keyword evidence="1" id="KW-0808">Transferase</keyword>
<evidence type="ECO:0000313" key="5">
    <source>
        <dbReference type="Proteomes" id="UP000094849"/>
    </source>
</evidence>
<dbReference type="Gene3D" id="3.40.630.30">
    <property type="match status" value="1"/>
</dbReference>
<evidence type="ECO:0000313" key="4">
    <source>
        <dbReference type="EMBL" id="ODB96271.1"/>
    </source>
</evidence>
<dbReference type="GO" id="GO:0016747">
    <property type="term" value="F:acyltransferase activity, transferring groups other than amino-acyl groups"/>
    <property type="evidence" value="ECO:0007669"/>
    <property type="project" value="InterPro"/>
</dbReference>
<accession>A0A1E2UNK2</accession>
<dbReference type="OrthoDB" id="5525374at2"/>
<dbReference type="InterPro" id="IPR050680">
    <property type="entry name" value="YpeA/RimI_acetyltransf"/>
</dbReference>
<gene>
    <name evidence="4" type="ORF">A3196_05530</name>
</gene>
<feature type="domain" description="N-acetyltransferase" evidence="3">
    <location>
        <begin position="8"/>
        <end position="204"/>
    </location>
</feature>
<dbReference type="PANTHER" id="PTHR43420">
    <property type="entry name" value="ACETYLTRANSFERASE"/>
    <property type="match status" value="1"/>
</dbReference>
<organism evidence="4 5">
    <name type="scientific">Candidatus Thiodiazotropha endoloripes</name>
    <dbReference type="NCBI Taxonomy" id="1818881"/>
    <lineage>
        <taxon>Bacteria</taxon>
        <taxon>Pseudomonadati</taxon>
        <taxon>Pseudomonadota</taxon>
        <taxon>Gammaproteobacteria</taxon>
        <taxon>Chromatiales</taxon>
        <taxon>Sedimenticolaceae</taxon>
        <taxon>Candidatus Thiodiazotropha</taxon>
    </lineage>
</organism>
<proteinExistence type="predicted"/>
<evidence type="ECO:0000256" key="2">
    <source>
        <dbReference type="ARBA" id="ARBA00023315"/>
    </source>
</evidence>
<evidence type="ECO:0000259" key="3">
    <source>
        <dbReference type="PROSITE" id="PS51186"/>
    </source>
</evidence>